<dbReference type="PANTHER" id="PTHR33164">
    <property type="entry name" value="TRANSCRIPTIONAL REGULATOR, MARR FAMILY"/>
    <property type="match status" value="1"/>
</dbReference>
<dbReference type="InterPro" id="IPR036388">
    <property type="entry name" value="WH-like_DNA-bd_sf"/>
</dbReference>
<evidence type="ECO:0000313" key="4">
    <source>
        <dbReference type="Proteomes" id="UP000254060"/>
    </source>
</evidence>
<dbReference type="SUPFAM" id="SSF46785">
    <property type="entry name" value="Winged helix' DNA-binding domain"/>
    <property type="match status" value="1"/>
</dbReference>
<dbReference type="STRING" id="1397694.GCA_000702585_02122"/>
<dbReference type="RefSeq" id="WP_024370302.1">
    <property type="nucleotide sequence ID" value="NZ_UGGP01000001.1"/>
</dbReference>
<dbReference type="SMART" id="SM00347">
    <property type="entry name" value="HTH_MARR"/>
    <property type="match status" value="1"/>
</dbReference>
<dbReference type="GO" id="GO:0003677">
    <property type="term" value="F:DNA binding"/>
    <property type="evidence" value="ECO:0007669"/>
    <property type="project" value="UniProtKB-KW"/>
</dbReference>
<dbReference type="Proteomes" id="UP000254060">
    <property type="component" value="Unassembled WGS sequence"/>
</dbReference>
<gene>
    <name evidence="3" type="ORF">NCTC13163_01625</name>
</gene>
<dbReference type="GO" id="GO:0006950">
    <property type="term" value="P:response to stress"/>
    <property type="evidence" value="ECO:0007669"/>
    <property type="project" value="TreeGrafter"/>
</dbReference>
<evidence type="ECO:0000259" key="2">
    <source>
        <dbReference type="PROSITE" id="PS50995"/>
    </source>
</evidence>
<dbReference type="InterPro" id="IPR036390">
    <property type="entry name" value="WH_DNA-bd_sf"/>
</dbReference>
<evidence type="ECO:0000313" key="3">
    <source>
        <dbReference type="EMBL" id="STO08255.1"/>
    </source>
</evidence>
<dbReference type="EMBL" id="UGGP01000001">
    <property type="protein sequence ID" value="STO08255.1"/>
    <property type="molecule type" value="Genomic_DNA"/>
</dbReference>
<dbReference type="InterPro" id="IPR039422">
    <property type="entry name" value="MarR/SlyA-like"/>
</dbReference>
<dbReference type="PANTHER" id="PTHR33164:SF96">
    <property type="entry name" value="MARR-FAMILY TRANSCRIPTIONAL REGULATOR"/>
    <property type="match status" value="1"/>
</dbReference>
<sequence>MPRQDAADQFVKLIPLIRRKLLRRSDLPQIPNLNFSHFHLLMLIEDEGAVTNGHISETLSIAPPNVTPLITKLVDEGYITRVPDERDRRVIWNQLTEKGEQVLRERRDSFRRLFEDRLAFLDDDETERLIDSLKTLTEIVEKMDKSEG</sequence>
<name>A0A377FUW5_9BACL</name>
<dbReference type="PRINTS" id="PR00598">
    <property type="entry name" value="HTHMARR"/>
</dbReference>
<dbReference type="Gene3D" id="1.10.10.10">
    <property type="entry name" value="Winged helix-like DNA-binding domain superfamily/Winged helix DNA-binding domain"/>
    <property type="match status" value="1"/>
</dbReference>
<dbReference type="GO" id="GO:0003700">
    <property type="term" value="F:DNA-binding transcription factor activity"/>
    <property type="evidence" value="ECO:0007669"/>
    <property type="project" value="InterPro"/>
</dbReference>
<dbReference type="OrthoDB" id="3254893at2"/>
<dbReference type="Pfam" id="PF01047">
    <property type="entry name" value="MarR"/>
    <property type="match status" value="1"/>
</dbReference>
<feature type="domain" description="HTH marR-type" evidence="2">
    <location>
        <begin position="7"/>
        <end position="138"/>
    </location>
</feature>
<protein>
    <submittedName>
        <fullName evidence="3">Transcriptional repressor MprA</fullName>
    </submittedName>
</protein>
<organism evidence="3 4">
    <name type="scientific">Exiguobacterium aurantiacum</name>
    <dbReference type="NCBI Taxonomy" id="33987"/>
    <lineage>
        <taxon>Bacteria</taxon>
        <taxon>Bacillati</taxon>
        <taxon>Bacillota</taxon>
        <taxon>Bacilli</taxon>
        <taxon>Bacillales</taxon>
        <taxon>Bacillales Family XII. Incertae Sedis</taxon>
        <taxon>Exiguobacterium</taxon>
    </lineage>
</organism>
<evidence type="ECO:0000256" key="1">
    <source>
        <dbReference type="ARBA" id="ARBA00023125"/>
    </source>
</evidence>
<proteinExistence type="predicted"/>
<dbReference type="AlphaFoldDB" id="A0A377FUW5"/>
<reference evidence="3 4" key="1">
    <citation type="submission" date="2018-06" db="EMBL/GenBank/DDBJ databases">
        <authorList>
            <consortium name="Pathogen Informatics"/>
            <person name="Doyle S."/>
        </authorList>
    </citation>
    <scope>NUCLEOTIDE SEQUENCE [LARGE SCALE GENOMIC DNA]</scope>
    <source>
        <strain evidence="3 4">NCTC13163</strain>
    </source>
</reference>
<accession>A0A377FUW5</accession>
<dbReference type="PROSITE" id="PS50995">
    <property type="entry name" value="HTH_MARR_2"/>
    <property type="match status" value="1"/>
</dbReference>
<keyword evidence="1" id="KW-0238">DNA-binding</keyword>
<dbReference type="InterPro" id="IPR000835">
    <property type="entry name" value="HTH_MarR-typ"/>
</dbReference>